<gene>
    <name evidence="4" type="ORF">PoB_002610500</name>
</gene>
<proteinExistence type="predicted"/>
<dbReference type="Gene3D" id="2.10.50.10">
    <property type="entry name" value="Tumor Necrosis Factor Receptor, subunit A, domain 2"/>
    <property type="match status" value="1"/>
</dbReference>
<feature type="disulfide bond" evidence="1">
    <location>
        <begin position="98"/>
        <end position="113"/>
    </location>
</feature>
<name>A0AAV3ZWP2_9GAST</name>
<sequence>MKRLSLPILSALRVLMTLLAFFLEESMQMYCGRGDYLAKVIVGKRSYQVCKNCNDGYYNSHYFHTLTHCFKCTTFNEYDPLMILVENCTRFEDTKIRCKENFYYIKDPTGGWCQACTNCNLRHQFLGKECSDYSDAICCDKEHMIIRNGTCEDFVYCGVDEYLQHRTNDEEESCKPCADGCGNSEERHRKRTCEEKKDSNSSSISIPPKVLGIMLQLLLIIIL</sequence>
<comment type="caution">
    <text evidence="4">The sequence shown here is derived from an EMBL/GenBank/DDBJ whole genome shotgun (WGS) entry which is preliminary data.</text>
</comment>
<keyword evidence="5" id="KW-1185">Reference proteome</keyword>
<dbReference type="InterPro" id="IPR001368">
    <property type="entry name" value="TNFR/NGFR_Cys_rich_reg"/>
</dbReference>
<keyword evidence="1" id="KW-1015">Disulfide bond</keyword>
<dbReference type="PROSITE" id="PS50050">
    <property type="entry name" value="TNFR_NGFR_2"/>
    <property type="match status" value="1"/>
</dbReference>
<protein>
    <recommendedName>
        <fullName evidence="3">TNFR-Cys domain-containing protein</fullName>
    </recommendedName>
</protein>
<organism evidence="4 5">
    <name type="scientific">Plakobranchus ocellatus</name>
    <dbReference type="NCBI Taxonomy" id="259542"/>
    <lineage>
        <taxon>Eukaryota</taxon>
        <taxon>Metazoa</taxon>
        <taxon>Spiralia</taxon>
        <taxon>Lophotrochozoa</taxon>
        <taxon>Mollusca</taxon>
        <taxon>Gastropoda</taxon>
        <taxon>Heterobranchia</taxon>
        <taxon>Euthyneura</taxon>
        <taxon>Panpulmonata</taxon>
        <taxon>Sacoglossa</taxon>
        <taxon>Placobranchoidea</taxon>
        <taxon>Plakobranchidae</taxon>
        <taxon>Plakobranchus</taxon>
    </lineage>
</organism>
<accession>A0AAV3ZWP2</accession>
<feature type="signal peptide" evidence="2">
    <location>
        <begin position="1"/>
        <end position="20"/>
    </location>
</feature>
<comment type="caution">
    <text evidence="1">Lacks conserved residue(s) required for the propagation of feature annotation.</text>
</comment>
<feature type="chain" id="PRO_5043774914" description="TNFR-Cys domain-containing protein" evidence="2">
    <location>
        <begin position="21"/>
        <end position="223"/>
    </location>
</feature>
<evidence type="ECO:0000313" key="5">
    <source>
        <dbReference type="Proteomes" id="UP000735302"/>
    </source>
</evidence>
<evidence type="ECO:0000256" key="1">
    <source>
        <dbReference type="PROSITE-ProRule" id="PRU00206"/>
    </source>
</evidence>
<feature type="domain" description="TNFR-Cys" evidence="3">
    <location>
        <begin position="97"/>
        <end position="138"/>
    </location>
</feature>
<dbReference type="AlphaFoldDB" id="A0AAV3ZWP2"/>
<keyword evidence="2" id="KW-0732">Signal</keyword>
<evidence type="ECO:0000259" key="3">
    <source>
        <dbReference type="PROSITE" id="PS50050"/>
    </source>
</evidence>
<feature type="repeat" description="TNFR-Cys" evidence="1">
    <location>
        <begin position="97"/>
        <end position="138"/>
    </location>
</feature>
<dbReference type="EMBL" id="BLXT01003003">
    <property type="protein sequence ID" value="GFN99599.1"/>
    <property type="molecule type" value="Genomic_DNA"/>
</dbReference>
<reference evidence="4 5" key="1">
    <citation type="journal article" date="2021" name="Elife">
        <title>Chloroplast acquisition without the gene transfer in kleptoplastic sea slugs, Plakobranchus ocellatus.</title>
        <authorList>
            <person name="Maeda T."/>
            <person name="Takahashi S."/>
            <person name="Yoshida T."/>
            <person name="Shimamura S."/>
            <person name="Takaki Y."/>
            <person name="Nagai Y."/>
            <person name="Toyoda A."/>
            <person name="Suzuki Y."/>
            <person name="Arimoto A."/>
            <person name="Ishii H."/>
            <person name="Satoh N."/>
            <person name="Nishiyama T."/>
            <person name="Hasebe M."/>
            <person name="Maruyama T."/>
            <person name="Minagawa J."/>
            <person name="Obokata J."/>
            <person name="Shigenobu S."/>
        </authorList>
    </citation>
    <scope>NUCLEOTIDE SEQUENCE [LARGE SCALE GENOMIC DNA]</scope>
</reference>
<evidence type="ECO:0000256" key="2">
    <source>
        <dbReference type="SAM" id="SignalP"/>
    </source>
</evidence>
<evidence type="ECO:0000313" key="4">
    <source>
        <dbReference type="EMBL" id="GFN99599.1"/>
    </source>
</evidence>
<dbReference type="Proteomes" id="UP000735302">
    <property type="component" value="Unassembled WGS sequence"/>
</dbReference>
<dbReference type="PROSITE" id="PS00652">
    <property type="entry name" value="TNFR_NGFR_1"/>
    <property type="match status" value="1"/>
</dbReference>